<name>A0A402CTD4_9BACT</name>
<sequence>MLIVSYRTHEHWETRIYDKNRLPDSILRIYQLTNAPIREDSLNKSSHTAASLARWKAQKMIEDIDIPAIKAHSEKLVRAAGGETLDWLPYIERNSPRPQSDLIARALILNALVNIAYGAPIPVIKKWITDNGLTAYLSKKERLLLEKRNEDLTDQEQTDLYWSMEALWALIWAGGLTSDLPIDTPVSKTMASLLPNLQKNENGASFSAKMHLRSYTQLYSMLDLYYRANWSTNNARLHGGPSGKISGDIVMERRKALEWLMDSESDWDNTNANT</sequence>
<evidence type="ECO:0000313" key="1">
    <source>
        <dbReference type="EMBL" id="BDI30769.1"/>
    </source>
</evidence>
<dbReference type="KEGG" id="ccot:CCAX7_28200"/>
<dbReference type="Proteomes" id="UP000287394">
    <property type="component" value="Chromosome"/>
</dbReference>
<proteinExistence type="predicted"/>
<dbReference type="AlphaFoldDB" id="A0A402CTD4"/>
<accession>A0A402CTD4</accession>
<reference evidence="1 2" key="1">
    <citation type="journal article" date="2019" name="Int. J. Syst. Evol. Microbiol.">
        <title>Capsulimonas corticalis gen. nov., sp. nov., an aerobic capsulated bacterium, of a novel bacterial order, Capsulimonadales ord. nov., of the class Armatimonadia of the phylum Armatimonadetes.</title>
        <authorList>
            <person name="Li J."/>
            <person name="Kudo C."/>
            <person name="Tonouchi A."/>
        </authorList>
    </citation>
    <scope>NUCLEOTIDE SEQUENCE [LARGE SCALE GENOMIC DNA]</scope>
    <source>
        <strain evidence="1 2">AX-7</strain>
    </source>
</reference>
<protein>
    <submittedName>
        <fullName evidence="1">Uncharacterized protein</fullName>
    </submittedName>
</protein>
<dbReference type="EMBL" id="AP025739">
    <property type="protein sequence ID" value="BDI30769.1"/>
    <property type="molecule type" value="Genomic_DNA"/>
</dbReference>
<evidence type="ECO:0000313" key="2">
    <source>
        <dbReference type="Proteomes" id="UP000287394"/>
    </source>
</evidence>
<dbReference type="InterPro" id="IPR025368">
    <property type="entry name" value="DUF4272"/>
</dbReference>
<gene>
    <name evidence="1" type="ORF">CCAX7_28200</name>
</gene>
<organism evidence="1 2">
    <name type="scientific">Capsulimonas corticalis</name>
    <dbReference type="NCBI Taxonomy" id="2219043"/>
    <lineage>
        <taxon>Bacteria</taxon>
        <taxon>Bacillati</taxon>
        <taxon>Armatimonadota</taxon>
        <taxon>Armatimonadia</taxon>
        <taxon>Capsulimonadales</taxon>
        <taxon>Capsulimonadaceae</taxon>
        <taxon>Capsulimonas</taxon>
    </lineage>
</organism>
<keyword evidence="2" id="KW-1185">Reference proteome</keyword>
<dbReference type="Pfam" id="PF14094">
    <property type="entry name" value="DUF4272"/>
    <property type="match status" value="1"/>
</dbReference>